<dbReference type="Proteomes" id="UP000216752">
    <property type="component" value="Chromosome"/>
</dbReference>
<gene>
    <name evidence="2" type="ORF">SPSIL_041230</name>
</gene>
<reference evidence="2" key="1">
    <citation type="submission" date="2024-05" db="EMBL/GenBank/DDBJ databases">
        <title>Isolation and characterization of Sporomusa carbonis sp. nov., a carboxydotrophic hydrogenogen in the genus of Sporomusa isolated from a charcoal burning pile.</title>
        <authorList>
            <person name="Boeer T."/>
            <person name="Rosenbaum F."/>
            <person name="Eysell L."/>
            <person name="Mueller V."/>
            <person name="Daniel R."/>
            <person name="Poehlein A."/>
        </authorList>
    </citation>
    <scope>NUCLEOTIDE SEQUENCE [LARGE SCALE GENOMIC DNA]</scope>
    <source>
        <strain evidence="2">DSM 10669</strain>
    </source>
</reference>
<dbReference type="Pfam" id="PF20248">
    <property type="entry name" value="DUF6603"/>
    <property type="match status" value="1"/>
</dbReference>
<proteinExistence type="predicted"/>
<accession>A0ABZ3IR69</accession>
<dbReference type="InterPro" id="IPR046538">
    <property type="entry name" value="DUF6603"/>
</dbReference>
<feature type="domain" description="DUF6603" evidence="1">
    <location>
        <begin position="781"/>
        <end position="1260"/>
    </location>
</feature>
<keyword evidence="3" id="KW-1185">Reference proteome</keyword>
<organism evidence="2 3">
    <name type="scientific">Sporomusa silvacetica DSM 10669</name>
    <dbReference type="NCBI Taxonomy" id="1123289"/>
    <lineage>
        <taxon>Bacteria</taxon>
        <taxon>Bacillati</taxon>
        <taxon>Bacillota</taxon>
        <taxon>Negativicutes</taxon>
        <taxon>Selenomonadales</taxon>
        <taxon>Sporomusaceae</taxon>
        <taxon>Sporomusa</taxon>
    </lineage>
</organism>
<evidence type="ECO:0000313" key="3">
    <source>
        <dbReference type="Proteomes" id="UP000216752"/>
    </source>
</evidence>
<name>A0ABZ3IR69_9FIRM</name>
<evidence type="ECO:0000259" key="1">
    <source>
        <dbReference type="Pfam" id="PF20248"/>
    </source>
</evidence>
<sequence length="1495" mass="158219">MLGDDIHDLAALQASLKQAVDQGNLTATPALLPIEPVNSFLAALPQGKLLLQNVNFDDSQTDMLVVTGSVEDAWPVQGFGGEQLTSIVCTLQFSQAGTDPISAGLQVIGYLLIQDKQIAVMGRLTDASALDFSLSGVVEDKYSLAELVGFVSGQRLGGFLPTGDPFEIVPLSGMQVSFGFSPAVATQVTLSSNINGDWTIISGIAAIEQMGFTVQAQYSVASDQQVIVCYGGNIHGVVGVAGNDYTIIIALQDQNNWEARLLPTDGNILPGLGALAGLAGGRELQQSVQSGLQTLGIDEIAIDGVIIGFDLSAKKLNDILMNSHVTLHGLRFNLSTRLPDFQFGGSLAPGNTISFKSLFITYFGFADNFPDTDITMLTLSAYPQDCSYSLGIEVTDDWNLSIYGDKVLAIEQVLAYLTYTGGAESGVTGSITGKINLAGMDILVTAEQASQDDGWTFSGSGAGQEISLTVLTDELLELLGLPALPAAVPAIIITNLAVSFNTKTLKFTFHGETVVSETNTSGAGIEFSIQGTVDICSEVIDNVRKMTGYVEGDLNIGSSVFTVRYDMGQDQNVFCGSWQCKEGESLGVADLAGVFGLTVDSPPPELDLALKSAAFYYYPAATAKPSRMVLAAQSVNYGEAFFVTANTRDNVRGAVLGVDYRGDLNLSDLPVIGQQLHCVDCVTLQEIRIFVASAAFDNFQVPDLPSLPGAVQSVSTADSKPFAVTKGVTFKATIQLVDEVKTVTLPVGHAAAYQARADALVDTIAVRDEQAPGSGGVWINIQRTFGPISFRRLGFTYSQGKFWVMIDAGLSAAALAVDLEGLSLGMAIADPADIGFSLDGMDISFKQGPVVLTGGFENSKPCPAELQYEFNGMAVIRFEDFAITGLGSYAVYRSGEPSMFIYAMLAAPIGGVPCFFVTGVAGGFGYNRGLSIPLAKDVATFPLIQAVMGQGDLTPQSSPAQALQAMSASIYPSVGEYWLAAGIRFTTFELLNSFAMVVAKFGTTFEVALLGLSILDVPAKTPRTIAHVELALAAIFSPAEGALSITAALTSASYILDKACHLIGEAAFYMWFAGEHTGDFVVSVGGYHPQFIKPQHYPAVARLGINWMMSSCLSLTGTGYFAITPSCVMAGGRLNLEFHDGNLKAWLTADADFLIEWEPFHYDIQLGVSVGASYRISIFGCSKTFKVELGAKLHIWGPDFACKARINWWIISFTISFGNTANVNPRVLTWEEFSQSFLHNLSAGNEKQSLKAVRDVASLPTVCRTRVGGGLIKDVSAAGEGGCWIINPEEFCLVTNTSIPATAVEFNGTGLDTGAYGTAVGIRPMGVAQLTATHVVVVERQAEEQSWQVVPAGYLTAEVVTTGVPEALWSQQEVKGPSAGTIKNVPVGISVRPAPVTYYELSLPNAGVLCSEPIERECLWANLTPPANTASSQNPLADLMNSIMSDSVVKARAAILASLSDNGFAADATIDLSGMAASAVDVLQAPPEFCDIGAA</sequence>
<protein>
    <recommendedName>
        <fullName evidence="1">DUF6603 domain-containing protein</fullName>
    </recommendedName>
</protein>
<dbReference type="EMBL" id="CP155573">
    <property type="protein sequence ID" value="XFO67904.1"/>
    <property type="molecule type" value="Genomic_DNA"/>
</dbReference>
<evidence type="ECO:0000313" key="2">
    <source>
        <dbReference type="EMBL" id="XFO67904.1"/>
    </source>
</evidence>